<feature type="region of interest" description="Disordered" evidence="1">
    <location>
        <begin position="1"/>
        <end position="108"/>
    </location>
</feature>
<feature type="compositionally biased region" description="Polar residues" evidence="1">
    <location>
        <begin position="1"/>
        <end position="11"/>
    </location>
</feature>
<accession>A0A200R3Z5</accession>
<dbReference type="PANTHER" id="PTHR36899">
    <property type="entry name" value="OS04G0395700 PROTEIN"/>
    <property type="match status" value="1"/>
</dbReference>
<dbReference type="InParanoid" id="A0A200R3Z5"/>
<feature type="compositionally biased region" description="Basic and acidic residues" evidence="1">
    <location>
        <begin position="72"/>
        <end position="95"/>
    </location>
</feature>
<feature type="compositionally biased region" description="Basic and acidic residues" evidence="1">
    <location>
        <begin position="45"/>
        <end position="64"/>
    </location>
</feature>
<dbReference type="AlphaFoldDB" id="A0A200R3Z5"/>
<organism evidence="2 3">
    <name type="scientific">Macleaya cordata</name>
    <name type="common">Five-seeded plume-poppy</name>
    <name type="synonym">Bocconia cordata</name>
    <dbReference type="NCBI Taxonomy" id="56857"/>
    <lineage>
        <taxon>Eukaryota</taxon>
        <taxon>Viridiplantae</taxon>
        <taxon>Streptophyta</taxon>
        <taxon>Embryophyta</taxon>
        <taxon>Tracheophyta</taxon>
        <taxon>Spermatophyta</taxon>
        <taxon>Magnoliopsida</taxon>
        <taxon>Ranunculales</taxon>
        <taxon>Papaveraceae</taxon>
        <taxon>Papaveroideae</taxon>
        <taxon>Macleaya</taxon>
    </lineage>
</organism>
<protein>
    <submittedName>
        <fullName evidence="2">Uncharacterized protein</fullName>
    </submittedName>
</protein>
<sequence length="134" mass="15122">MAETKTVTTEDPTLLAKRKPNSECLEQVEDRKKQKPEIVDGNLSIDKEEHNGVDKEEENGERNGEVSLNGKDLVDRKGKGIMKEDKGKAKLTVEDHNDEDEDEKKEGEVPLNRVDSIKSVFRPQEGVVVVIYSF</sequence>
<gene>
    <name evidence="2" type="ORF">BVC80_1837g214</name>
</gene>
<evidence type="ECO:0000313" key="2">
    <source>
        <dbReference type="EMBL" id="OVA17398.1"/>
    </source>
</evidence>
<comment type="caution">
    <text evidence="2">The sequence shown here is derived from an EMBL/GenBank/DDBJ whole genome shotgun (WGS) entry which is preliminary data.</text>
</comment>
<evidence type="ECO:0000256" key="1">
    <source>
        <dbReference type="SAM" id="MobiDB-lite"/>
    </source>
</evidence>
<dbReference type="PANTHER" id="PTHR36899:SF3">
    <property type="entry name" value="F13K23.8 PROTEIN"/>
    <property type="match status" value="1"/>
</dbReference>
<feature type="compositionally biased region" description="Basic and acidic residues" evidence="1">
    <location>
        <begin position="28"/>
        <end position="38"/>
    </location>
</feature>
<keyword evidence="3" id="KW-1185">Reference proteome</keyword>
<reference evidence="2 3" key="1">
    <citation type="journal article" date="2017" name="Mol. Plant">
        <title>The Genome of Medicinal Plant Macleaya cordata Provides New Insights into Benzylisoquinoline Alkaloids Metabolism.</title>
        <authorList>
            <person name="Liu X."/>
            <person name="Liu Y."/>
            <person name="Huang P."/>
            <person name="Ma Y."/>
            <person name="Qing Z."/>
            <person name="Tang Q."/>
            <person name="Cao H."/>
            <person name="Cheng P."/>
            <person name="Zheng Y."/>
            <person name="Yuan Z."/>
            <person name="Zhou Y."/>
            <person name="Liu J."/>
            <person name="Tang Z."/>
            <person name="Zhuo Y."/>
            <person name="Zhang Y."/>
            <person name="Yu L."/>
            <person name="Huang J."/>
            <person name="Yang P."/>
            <person name="Peng Q."/>
            <person name="Zhang J."/>
            <person name="Jiang W."/>
            <person name="Zhang Z."/>
            <person name="Lin K."/>
            <person name="Ro D.K."/>
            <person name="Chen X."/>
            <person name="Xiong X."/>
            <person name="Shang Y."/>
            <person name="Huang S."/>
            <person name="Zeng J."/>
        </authorList>
    </citation>
    <scope>NUCLEOTIDE SEQUENCE [LARGE SCALE GENOMIC DNA]</scope>
    <source>
        <strain evidence="3">cv. BLH2017</strain>
        <tissue evidence="2">Root</tissue>
    </source>
</reference>
<proteinExistence type="predicted"/>
<evidence type="ECO:0000313" key="3">
    <source>
        <dbReference type="Proteomes" id="UP000195402"/>
    </source>
</evidence>
<dbReference type="Proteomes" id="UP000195402">
    <property type="component" value="Unassembled WGS sequence"/>
</dbReference>
<name>A0A200R3Z5_MACCD</name>
<dbReference type="EMBL" id="MVGT01000438">
    <property type="protein sequence ID" value="OVA17398.1"/>
    <property type="molecule type" value="Genomic_DNA"/>
</dbReference>